<dbReference type="OrthoDB" id="667966at2"/>
<keyword evidence="2" id="KW-0238">DNA-binding</keyword>
<reference evidence="5 6" key="1">
    <citation type="submission" date="2019-06" db="EMBL/GenBank/DDBJ databases">
        <title>YIM 131921 draft genome.</title>
        <authorList>
            <person name="Jiang L."/>
        </authorList>
    </citation>
    <scope>NUCLEOTIDE SEQUENCE [LARGE SCALE GENOMIC DNA]</scope>
    <source>
        <strain evidence="5 6">YIM 131921</strain>
    </source>
</reference>
<keyword evidence="1" id="KW-0805">Transcription regulation</keyword>
<dbReference type="InterPro" id="IPR012318">
    <property type="entry name" value="HTH_CRP"/>
</dbReference>
<dbReference type="SUPFAM" id="SSF51206">
    <property type="entry name" value="cAMP-binding domain-like"/>
    <property type="match status" value="1"/>
</dbReference>
<evidence type="ECO:0000313" key="6">
    <source>
        <dbReference type="Proteomes" id="UP000305887"/>
    </source>
</evidence>
<evidence type="ECO:0000259" key="4">
    <source>
        <dbReference type="PROSITE" id="PS51063"/>
    </source>
</evidence>
<name>A0A5C4MVA8_9RHOB</name>
<dbReference type="SMART" id="SM00419">
    <property type="entry name" value="HTH_CRP"/>
    <property type="match status" value="1"/>
</dbReference>
<dbReference type="AlphaFoldDB" id="A0A5C4MVA8"/>
<dbReference type="InterPro" id="IPR000595">
    <property type="entry name" value="cNMP-bd_dom"/>
</dbReference>
<dbReference type="Pfam" id="PF13545">
    <property type="entry name" value="HTH_Crp_2"/>
    <property type="match status" value="1"/>
</dbReference>
<dbReference type="GO" id="GO:0003677">
    <property type="term" value="F:DNA binding"/>
    <property type="evidence" value="ECO:0007669"/>
    <property type="project" value="UniProtKB-KW"/>
</dbReference>
<dbReference type="InterPro" id="IPR014710">
    <property type="entry name" value="RmlC-like_jellyroll"/>
</dbReference>
<dbReference type="GO" id="GO:0003700">
    <property type="term" value="F:DNA-binding transcription factor activity"/>
    <property type="evidence" value="ECO:0007669"/>
    <property type="project" value="TreeGrafter"/>
</dbReference>
<dbReference type="InterPro" id="IPR036390">
    <property type="entry name" value="WH_DNA-bd_sf"/>
</dbReference>
<dbReference type="PROSITE" id="PS51063">
    <property type="entry name" value="HTH_CRP_2"/>
    <property type="match status" value="1"/>
</dbReference>
<protein>
    <submittedName>
        <fullName evidence="5">Crp/Fnr family transcriptional regulator</fullName>
    </submittedName>
</protein>
<sequence length="247" mass="26230">MGHPRRADDRLSCAACPVRSAALCAGCTAPELEAWQDHRRVRRYEAGEAVGHTGDRLNVMATVVAGSATLSRGLEDGRTQIVGLLLPANLLGRPGGQRLAHDIVAATPLTLCTIGAQDFAGLSATQPGVAARVLDMTMADLEAARSWMTVLGRKTARERVASFLMMLAHREVVAGADPNRPVAFDLPLTREQMADHLGLTIETVSRQLTTLAREGLLALPTRRGVRIIDLACLLAETGDDADGGLPT</sequence>
<dbReference type="PANTHER" id="PTHR24567:SF75">
    <property type="entry name" value="FUMARATE AND NITRATE REDUCTION REGULATORY PROTEIN"/>
    <property type="match status" value="1"/>
</dbReference>
<gene>
    <name evidence="5" type="ORF">FHG66_13685</name>
</gene>
<proteinExistence type="predicted"/>
<dbReference type="Gene3D" id="1.10.10.10">
    <property type="entry name" value="Winged helix-like DNA-binding domain superfamily/Winged helix DNA-binding domain"/>
    <property type="match status" value="1"/>
</dbReference>
<dbReference type="CDD" id="cd00092">
    <property type="entry name" value="HTH_CRP"/>
    <property type="match status" value="1"/>
</dbReference>
<evidence type="ECO:0000256" key="3">
    <source>
        <dbReference type="ARBA" id="ARBA00023163"/>
    </source>
</evidence>
<accession>A0A5C4MVA8</accession>
<feature type="domain" description="HTH crp-type" evidence="4">
    <location>
        <begin position="154"/>
        <end position="231"/>
    </location>
</feature>
<organism evidence="5 6">
    <name type="scientific">Rubellimicrobium rubrum</name>
    <dbReference type="NCBI Taxonomy" id="2585369"/>
    <lineage>
        <taxon>Bacteria</taxon>
        <taxon>Pseudomonadati</taxon>
        <taxon>Pseudomonadota</taxon>
        <taxon>Alphaproteobacteria</taxon>
        <taxon>Rhodobacterales</taxon>
        <taxon>Roseobacteraceae</taxon>
        <taxon>Rubellimicrobium</taxon>
    </lineage>
</organism>
<evidence type="ECO:0000256" key="1">
    <source>
        <dbReference type="ARBA" id="ARBA00023015"/>
    </source>
</evidence>
<dbReference type="GO" id="GO:0005829">
    <property type="term" value="C:cytosol"/>
    <property type="evidence" value="ECO:0007669"/>
    <property type="project" value="TreeGrafter"/>
</dbReference>
<dbReference type="RefSeq" id="WP_139077612.1">
    <property type="nucleotide sequence ID" value="NZ_VDFU01000016.1"/>
</dbReference>
<evidence type="ECO:0000256" key="2">
    <source>
        <dbReference type="ARBA" id="ARBA00023125"/>
    </source>
</evidence>
<dbReference type="EMBL" id="VDFU01000016">
    <property type="protein sequence ID" value="TNC48588.1"/>
    <property type="molecule type" value="Genomic_DNA"/>
</dbReference>
<dbReference type="CDD" id="cd00038">
    <property type="entry name" value="CAP_ED"/>
    <property type="match status" value="1"/>
</dbReference>
<dbReference type="PANTHER" id="PTHR24567">
    <property type="entry name" value="CRP FAMILY TRANSCRIPTIONAL REGULATORY PROTEIN"/>
    <property type="match status" value="1"/>
</dbReference>
<dbReference type="PRINTS" id="PR00034">
    <property type="entry name" value="HTHCRP"/>
</dbReference>
<dbReference type="Gene3D" id="2.60.120.10">
    <property type="entry name" value="Jelly Rolls"/>
    <property type="match status" value="1"/>
</dbReference>
<dbReference type="InterPro" id="IPR036388">
    <property type="entry name" value="WH-like_DNA-bd_sf"/>
</dbReference>
<keyword evidence="6" id="KW-1185">Reference proteome</keyword>
<dbReference type="SMART" id="SM00100">
    <property type="entry name" value="cNMP"/>
    <property type="match status" value="1"/>
</dbReference>
<dbReference type="Proteomes" id="UP000305887">
    <property type="component" value="Unassembled WGS sequence"/>
</dbReference>
<dbReference type="InterPro" id="IPR018490">
    <property type="entry name" value="cNMP-bd_dom_sf"/>
</dbReference>
<evidence type="ECO:0000313" key="5">
    <source>
        <dbReference type="EMBL" id="TNC48588.1"/>
    </source>
</evidence>
<dbReference type="SUPFAM" id="SSF46785">
    <property type="entry name" value="Winged helix' DNA-binding domain"/>
    <property type="match status" value="1"/>
</dbReference>
<comment type="caution">
    <text evidence="5">The sequence shown here is derived from an EMBL/GenBank/DDBJ whole genome shotgun (WGS) entry which is preliminary data.</text>
</comment>
<keyword evidence="3" id="KW-0804">Transcription</keyword>
<dbReference type="InterPro" id="IPR050397">
    <property type="entry name" value="Env_Response_Regulators"/>
</dbReference>
<dbReference type="Pfam" id="PF00027">
    <property type="entry name" value="cNMP_binding"/>
    <property type="match status" value="1"/>
</dbReference>